<dbReference type="InterPro" id="IPR004038">
    <property type="entry name" value="Ribosomal_eL8/eL30/eS12/Gad45"/>
</dbReference>
<dbReference type="EMBL" id="AENY02000005">
    <property type="protein sequence ID" value="EKP93641.1"/>
    <property type="molecule type" value="Genomic_DNA"/>
</dbReference>
<dbReference type="Proteomes" id="UP000005710">
    <property type="component" value="Unassembled WGS sequence"/>
</dbReference>
<evidence type="ECO:0000259" key="2">
    <source>
        <dbReference type="Pfam" id="PF01248"/>
    </source>
</evidence>
<comment type="caution">
    <text evidence="3">The sequence shown here is derived from an EMBL/GenBank/DDBJ whole genome shotgun (WGS) entry which is preliminary data.</text>
</comment>
<protein>
    <submittedName>
        <fullName evidence="3">Ribosomal protein HS6-type (S12/L30/L7a)</fullName>
    </submittedName>
</protein>
<evidence type="ECO:0000313" key="4">
    <source>
        <dbReference type="Proteomes" id="UP000005710"/>
    </source>
</evidence>
<dbReference type="Pfam" id="PF01248">
    <property type="entry name" value="Ribosomal_L7Ae"/>
    <property type="match status" value="1"/>
</dbReference>
<gene>
    <name evidence="3" type="ORF">ThesuDRAFT_00236</name>
</gene>
<proteinExistence type="predicted"/>
<dbReference type="GO" id="GO:0005840">
    <property type="term" value="C:ribosome"/>
    <property type="evidence" value="ECO:0007669"/>
    <property type="project" value="UniProtKB-KW"/>
</dbReference>
<keyword evidence="3" id="KW-0687">Ribonucleoprotein</keyword>
<feature type="domain" description="Ribosomal protein eL8/eL30/eS12/Gadd45" evidence="2">
    <location>
        <begin position="11"/>
        <end position="94"/>
    </location>
</feature>
<dbReference type="Gene3D" id="3.30.1330.30">
    <property type="match status" value="1"/>
</dbReference>
<accession>K6QBD2</accession>
<dbReference type="STRING" id="867903.ThesuDRAFT_00236"/>
<dbReference type="RefSeq" id="WP_006904934.1">
    <property type="nucleotide sequence ID" value="NZ_JH976536.1"/>
</dbReference>
<reference evidence="3" key="1">
    <citation type="submission" date="2010-10" db="EMBL/GenBank/DDBJ databases">
        <authorList>
            <consortium name="US DOE Joint Genome Institute (JGI-PGF)"/>
            <person name="Lucas S."/>
            <person name="Copeland A."/>
            <person name="Lapidus A."/>
            <person name="Bruce D."/>
            <person name="Goodwin L."/>
            <person name="Pitluck S."/>
            <person name="Kyrpides N."/>
            <person name="Mavromatis K."/>
            <person name="Detter J.C."/>
            <person name="Han C."/>
            <person name="Land M."/>
            <person name="Hauser L."/>
            <person name="Markowitz V."/>
            <person name="Cheng J.-F."/>
            <person name="Hugenholtz P."/>
            <person name="Woyke T."/>
            <person name="Wu D."/>
            <person name="Pukall R."/>
            <person name="Wahrenburg C."/>
            <person name="Brambilla E."/>
            <person name="Klenk H.-P."/>
            <person name="Eisen J.A."/>
        </authorList>
    </citation>
    <scope>NUCLEOTIDE SEQUENCE [LARGE SCALE GENOMIC DNA]</scope>
    <source>
        <strain evidence="3">DSM 13965</strain>
    </source>
</reference>
<sequence>MPGGRGDPRGLIGLARRAGRLAAGDHAVRHAFQQGRAALVVVAADAGAACHRRFARLAARDAVPLVVWGGKGELGALAGRPQCAVLAVTDKGLAAALRERLTAGAGGTGAESGGEPFVTQHSHL</sequence>
<dbReference type="SUPFAM" id="SSF55315">
    <property type="entry name" value="L30e-like"/>
    <property type="match status" value="1"/>
</dbReference>
<dbReference type="InterPro" id="IPR029064">
    <property type="entry name" value="Ribosomal_eL30-like_sf"/>
</dbReference>
<evidence type="ECO:0000313" key="3">
    <source>
        <dbReference type="EMBL" id="EKP93641.1"/>
    </source>
</evidence>
<evidence type="ECO:0000256" key="1">
    <source>
        <dbReference type="SAM" id="MobiDB-lite"/>
    </source>
</evidence>
<dbReference type="AlphaFoldDB" id="K6QBD2"/>
<feature type="region of interest" description="Disordered" evidence="1">
    <location>
        <begin position="104"/>
        <end position="124"/>
    </location>
</feature>
<organism evidence="3 4">
    <name type="scientific">Thermaerobacter subterraneus DSM 13965</name>
    <dbReference type="NCBI Taxonomy" id="867903"/>
    <lineage>
        <taxon>Bacteria</taxon>
        <taxon>Bacillati</taxon>
        <taxon>Bacillota</taxon>
        <taxon>Clostridia</taxon>
        <taxon>Eubacteriales</taxon>
        <taxon>Clostridiales Family XVII. Incertae Sedis</taxon>
        <taxon>Thermaerobacter</taxon>
    </lineage>
</organism>
<dbReference type="HOGENOM" id="CLU_157804_1_1_9"/>
<reference evidence="3" key="2">
    <citation type="submission" date="2012-10" db="EMBL/GenBank/DDBJ databases">
        <title>Improved high-quality draft of Thermaerobacter subterraneus C21, DSM 13965.</title>
        <authorList>
            <consortium name="DOE Joint Genome Institute"/>
            <person name="Eisen J."/>
            <person name="Huntemann M."/>
            <person name="Wei C.-L."/>
            <person name="Han J."/>
            <person name="Detter J.C."/>
            <person name="Han C."/>
            <person name="Tapia R."/>
            <person name="Chen A."/>
            <person name="Kyrpides N."/>
            <person name="Mavromatis K."/>
            <person name="Markowitz V."/>
            <person name="Szeto E."/>
            <person name="Ivanova N."/>
            <person name="Mikhailova N."/>
            <person name="Ovchinnikova G."/>
            <person name="Pagani I."/>
            <person name="Pati A."/>
            <person name="Goodwin L."/>
            <person name="Nordberg H.P."/>
            <person name="Cantor M.N."/>
            <person name="Hua S.X."/>
            <person name="Woyke T."/>
            <person name="Eisen J."/>
            <person name="Klenk H.-P."/>
        </authorList>
    </citation>
    <scope>NUCLEOTIDE SEQUENCE [LARGE SCALE GENOMIC DNA]</scope>
    <source>
        <strain evidence="3">DSM 13965</strain>
    </source>
</reference>
<keyword evidence="4" id="KW-1185">Reference proteome</keyword>
<dbReference type="eggNOG" id="COG1358">
    <property type="taxonomic scope" value="Bacteria"/>
</dbReference>
<name>K6QBD2_9FIRM</name>
<keyword evidence="3" id="KW-0689">Ribosomal protein</keyword>